<gene>
    <name evidence="1" type="ORF">R5R35_010803</name>
</gene>
<keyword evidence="2" id="KW-1185">Reference proteome</keyword>
<proteinExistence type="predicted"/>
<name>A0AAN9VRG6_9ORTH</name>
<comment type="caution">
    <text evidence="1">The sequence shown here is derived from an EMBL/GenBank/DDBJ whole genome shotgun (WGS) entry which is preliminary data.</text>
</comment>
<dbReference type="AlphaFoldDB" id="A0AAN9VRG6"/>
<evidence type="ECO:0000313" key="1">
    <source>
        <dbReference type="EMBL" id="KAK7861903.1"/>
    </source>
</evidence>
<dbReference type="EMBL" id="JAZDUA010000294">
    <property type="protein sequence ID" value="KAK7861903.1"/>
    <property type="molecule type" value="Genomic_DNA"/>
</dbReference>
<protein>
    <submittedName>
        <fullName evidence="1">Uncharacterized protein</fullName>
    </submittedName>
</protein>
<accession>A0AAN9VRG6</accession>
<dbReference type="Proteomes" id="UP001378592">
    <property type="component" value="Unassembled WGS sequence"/>
</dbReference>
<sequence>MSSTLFKSSQNIMFLANIQTTFLPWILELQRLEVISQTTFSCSNDSYKAKISQFVIWINRSIFAFQYHCYIELFHYQVNNLSGCCPRSDMQFKASSTCQASFISSIYLQHNVS</sequence>
<evidence type="ECO:0000313" key="2">
    <source>
        <dbReference type="Proteomes" id="UP001378592"/>
    </source>
</evidence>
<reference evidence="1 2" key="1">
    <citation type="submission" date="2024-03" db="EMBL/GenBank/DDBJ databases">
        <title>The genome assembly and annotation of the cricket Gryllus longicercus Weissman &amp; Gray.</title>
        <authorList>
            <person name="Szrajer S."/>
            <person name="Gray D."/>
            <person name="Ylla G."/>
        </authorList>
    </citation>
    <scope>NUCLEOTIDE SEQUENCE [LARGE SCALE GENOMIC DNA]</scope>
    <source>
        <strain evidence="1">DAG 2021-001</strain>
        <tissue evidence="1">Whole body minus gut</tissue>
    </source>
</reference>
<organism evidence="1 2">
    <name type="scientific">Gryllus longicercus</name>
    <dbReference type="NCBI Taxonomy" id="2509291"/>
    <lineage>
        <taxon>Eukaryota</taxon>
        <taxon>Metazoa</taxon>
        <taxon>Ecdysozoa</taxon>
        <taxon>Arthropoda</taxon>
        <taxon>Hexapoda</taxon>
        <taxon>Insecta</taxon>
        <taxon>Pterygota</taxon>
        <taxon>Neoptera</taxon>
        <taxon>Polyneoptera</taxon>
        <taxon>Orthoptera</taxon>
        <taxon>Ensifera</taxon>
        <taxon>Gryllidea</taxon>
        <taxon>Grylloidea</taxon>
        <taxon>Gryllidae</taxon>
        <taxon>Gryllinae</taxon>
        <taxon>Gryllus</taxon>
    </lineage>
</organism>